<proteinExistence type="predicted"/>
<evidence type="ECO:0000256" key="7">
    <source>
        <dbReference type="RuleBase" id="RU364050"/>
    </source>
</evidence>
<organism evidence="8">
    <name type="scientific">Suillus luteus megabirnavirus 1</name>
    <dbReference type="NCBI Taxonomy" id="3067809"/>
    <lineage>
        <taxon>Viruses</taxon>
        <taxon>Riboviria</taxon>
        <taxon>Orthornavirae</taxon>
        <taxon>Duplornaviricota</taxon>
        <taxon>Chrymotiviricetes</taxon>
        <taxon>Ghabrivirales</taxon>
        <taxon>Alphatotivirineae</taxon>
        <taxon>Megabirnaviridae</taxon>
        <taxon>Megabirnavirus</taxon>
    </lineage>
</organism>
<evidence type="ECO:0000256" key="2">
    <source>
        <dbReference type="ARBA" id="ARBA00022484"/>
    </source>
</evidence>
<sequence>MLQSAVTLGEQMLVVGDELGRAGENVDELPKRTLQDFPMMEFSNALHAVMKNEEIHTWDQVCDQHAKENPQTLLVDSPLLFSMAGKLLSDEFTKAGVMVEGRQFLLLGRNGHTPVRMDTSTYAGIKQSLLRHASPRRLRAARKLFENAFAMNVPDFLAVLEAQHDCGPEMDSFFSLFSGDGKDLQVDGQPTPCVGRFLYKKMDDGSWVATDVSAKAAEDSLRNLLIARKLYVDGELGWEQTLSLVERSLIGKDVHLLSDCLAFLFPYTERSLYQRSRMTFPLLSRMILRSVELGHCTEASILSLMRGMSGLGHQAFAAFFLYSLWLPNKVGQHVVDFFCRKGWFMGGYYAVEKRLKALHSLARRCRYVPKDLRSYGVRPTDLMYLTSVLGRFYLDFAADDSTVSDRTEYYGEHLSYDGVLGVYSTDAHKQGMMRFLLDRSRVAGRLWQQSEVSSLGDWMMRYVMYGSSGSAGGHSGDEFNVDHSVSKRLWLSNRDEDYAAAYVYEEPAIASSVTVVKREAGKLRQLLPARIPHWLTESLLLSEIESGILRSMPLSLEMSADKAMEGVLQRRKALMSGETVACVDWADFNITHTLSDMAMYFRMLGKKALETCTEPDYWNGISKGQFLHDVAEHCADTLYNLWIRNGATADSHFEHAVRGLWSGWRSTQFFNSSYNVAYCETNFEAMHALFGSPLPNRADHAGDDFFGTYNDPLDAMRFVLSMPLAQHDVNPTKQLVDGDIGEFLRNEYMRDGVVHGSFQRSVGSFVGSDLQSPELFSSITQAQGSNEAINLQIRRGADIAVIEEYRYTIVQYWATVYSPESKTSATPSVELCQLDPTCGGLGCPRYGQQSTIATASINTMPVQRRVPLDVIMPRNAAVLLQRFKQRLWSYNITSTNLEGLRDDVMIATYGSDFPAEIKQRLDRELRETQVQWILEANRRVSTMRRAILPSVPWWVDDYIQSAIARVLNNEELDGNSADLNSMAMVVRSMALAEFSPLDSALAHLQTTAAQITGLPAIVKLSRGRVNPILARMRVYLSDPMVEALVEHRWNLPTSTGGVIPSELRAITYNVLNYALYQVRYINQNFESDARWLTMYATSVCQRLSNSWRQKCGTMFRM</sequence>
<evidence type="ECO:0000256" key="4">
    <source>
        <dbReference type="ARBA" id="ARBA00022695"/>
    </source>
</evidence>
<dbReference type="SUPFAM" id="SSF56672">
    <property type="entry name" value="DNA/RNA polymerases"/>
    <property type="match status" value="1"/>
</dbReference>
<evidence type="ECO:0000256" key="1">
    <source>
        <dbReference type="ARBA" id="ARBA00012494"/>
    </source>
</evidence>
<keyword evidence="3 7" id="KW-0808">Transferase</keyword>
<name>A0AA49X810_9VIRU</name>
<comment type="catalytic activity">
    <reaction evidence="6 7">
        <text>RNA(n) + a ribonucleoside 5'-triphosphate = RNA(n+1) + diphosphate</text>
        <dbReference type="Rhea" id="RHEA:21248"/>
        <dbReference type="Rhea" id="RHEA-COMP:14527"/>
        <dbReference type="Rhea" id="RHEA-COMP:17342"/>
        <dbReference type="ChEBI" id="CHEBI:33019"/>
        <dbReference type="ChEBI" id="CHEBI:61557"/>
        <dbReference type="ChEBI" id="CHEBI:140395"/>
        <dbReference type="EC" id="2.7.7.48"/>
    </reaction>
</comment>
<evidence type="ECO:0000256" key="3">
    <source>
        <dbReference type="ARBA" id="ARBA00022679"/>
    </source>
</evidence>
<accession>A0AA49X810</accession>
<keyword evidence="4 7" id="KW-0548">Nucleotidyltransferase</keyword>
<protein>
    <recommendedName>
        <fullName evidence="1 7">RNA-directed RNA polymerase</fullName>
        <ecNumber evidence="1 7">2.7.7.48</ecNumber>
    </recommendedName>
</protein>
<dbReference type="EMBL" id="OQ862560">
    <property type="protein sequence ID" value="WLK77433.1"/>
    <property type="molecule type" value="Genomic_RNA"/>
</dbReference>
<dbReference type="GO" id="GO:0000166">
    <property type="term" value="F:nucleotide binding"/>
    <property type="evidence" value="ECO:0007669"/>
    <property type="project" value="UniProtKB-KW"/>
</dbReference>
<keyword evidence="5 7" id="KW-0547">Nucleotide-binding</keyword>
<dbReference type="Pfam" id="PF02123">
    <property type="entry name" value="RdRP_4"/>
    <property type="match status" value="1"/>
</dbReference>
<reference evidence="8" key="1">
    <citation type="journal article" date="2023" name="Front. Cell. Infect. Microbiol.">
        <title>Virome Analysis of an Ectomycorrhizal Fungus Suillus luteus Revealing Potential Evolutionary Implications.</title>
        <authorList>
            <person name="Liu H."/>
            <person name="Zhang Y."/>
            <person name="Liu Y."/>
            <person name="Xiao J."/>
            <person name="Huang Z."/>
            <person name="Li Y."/>
            <person name="Li H."/>
            <person name="Li P."/>
        </authorList>
    </citation>
    <scope>NUCLEOTIDE SEQUENCE</scope>
    <source>
        <strain evidence="8">SlMBV1</strain>
    </source>
</reference>
<evidence type="ECO:0000256" key="5">
    <source>
        <dbReference type="ARBA" id="ARBA00022741"/>
    </source>
</evidence>
<dbReference type="GO" id="GO:0003968">
    <property type="term" value="F:RNA-directed RNA polymerase activity"/>
    <property type="evidence" value="ECO:0007669"/>
    <property type="project" value="UniProtKB-KW"/>
</dbReference>
<dbReference type="EC" id="2.7.7.48" evidence="1 7"/>
<dbReference type="GO" id="GO:0003723">
    <property type="term" value="F:RNA binding"/>
    <property type="evidence" value="ECO:0007669"/>
    <property type="project" value="InterPro"/>
</dbReference>
<evidence type="ECO:0000313" key="8">
    <source>
        <dbReference type="EMBL" id="WLK77433.1"/>
    </source>
</evidence>
<dbReference type="GO" id="GO:0006351">
    <property type="term" value="P:DNA-templated transcription"/>
    <property type="evidence" value="ECO:0007669"/>
    <property type="project" value="InterPro"/>
</dbReference>
<dbReference type="InterPro" id="IPR043502">
    <property type="entry name" value="DNA/RNA_pol_sf"/>
</dbReference>
<keyword evidence="2 7" id="KW-0696">RNA-directed RNA polymerase</keyword>
<evidence type="ECO:0000256" key="6">
    <source>
        <dbReference type="ARBA" id="ARBA00048744"/>
    </source>
</evidence>
<dbReference type="InterPro" id="IPR001795">
    <property type="entry name" value="RNA-dir_pol_luteovirus"/>
</dbReference>
<keyword evidence="7" id="KW-0693">Viral RNA replication</keyword>